<evidence type="ECO:0000256" key="3">
    <source>
        <dbReference type="ARBA" id="ARBA00022670"/>
    </source>
</evidence>
<keyword evidence="3 8" id="KW-0645">Protease</keyword>
<evidence type="ECO:0000313" key="14">
    <source>
        <dbReference type="EMBL" id="GLY66942.1"/>
    </source>
</evidence>
<protein>
    <submittedName>
        <fullName evidence="14">Peptidase S8</fullName>
    </submittedName>
</protein>
<comment type="similarity">
    <text evidence="1 8 9">Belongs to the peptidase S8 family.</text>
</comment>
<dbReference type="PROSITE" id="PS00136">
    <property type="entry name" value="SUBTILASE_ASP"/>
    <property type="match status" value="1"/>
</dbReference>
<feature type="chain" id="PRO_5040803387" evidence="11">
    <location>
        <begin position="30"/>
        <end position="1104"/>
    </location>
</feature>
<dbReference type="CDD" id="cd07474">
    <property type="entry name" value="Peptidases_S8_subtilisin_Vpr-like"/>
    <property type="match status" value="1"/>
</dbReference>
<evidence type="ECO:0000256" key="11">
    <source>
        <dbReference type="SAM" id="SignalP"/>
    </source>
</evidence>
<dbReference type="Proteomes" id="UP001165136">
    <property type="component" value="Unassembled WGS sequence"/>
</dbReference>
<dbReference type="Pfam" id="PF00082">
    <property type="entry name" value="Peptidase_S8"/>
    <property type="match status" value="1"/>
</dbReference>
<keyword evidence="2" id="KW-0964">Secreted</keyword>
<feature type="active site" description="Charge relay system" evidence="7 8">
    <location>
        <position position="262"/>
    </location>
</feature>
<organism evidence="14 15">
    <name type="scientific">Amycolatopsis taiwanensis</name>
    <dbReference type="NCBI Taxonomy" id="342230"/>
    <lineage>
        <taxon>Bacteria</taxon>
        <taxon>Bacillati</taxon>
        <taxon>Actinomycetota</taxon>
        <taxon>Actinomycetes</taxon>
        <taxon>Pseudonocardiales</taxon>
        <taxon>Pseudonocardiaceae</taxon>
        <taxon>Amycolatopsis</taxon>
    </lineage>
</organism>
<dbReference type="InterPro" id="IPR015500">
    <property type="entry name" value="Peptidase_S8_subtilisin-rel"/>
</dbReference>
<feature type="active site" description="Charge relay system" evidence="7 8">
    <location>
        <position position="192"/>
    </location>
</feature>
<name>A0A9W6R3K2_9PSEU</name>
<dbReference type="Gene3D" id="2.60.40.10">
    <property type="entry name" value="Immunoglobulins"/>
    <property type="match status" value="1"/>
</dbReference>
<evidence type="ECO:0000256" key="10">
    <source>
        <dbReference type="SAM" id="MobiDB-lite"/>
    </source>
</evidence>
<evidence type="ECO:0000256" key="4">
    <source>
        <dbReference type="ARBA" id="ARBA00022729"/>
    </source>
</evidence>
<feature type="domain" description="PA" evidence="13">
    <location>
        <begin position="444"/>
        <end position="514"/>
    </location>
</feature>
<gene>
    <name evidence="14" type="ORF">Atai01_35610</name>
</gene>
<dbReference type="PROSITE" id="PS51892">
    <property type="entry name" value="SUBTILASE"/>
    <property type="match status" value="1"/>
</dbReference>
<dbReference type="GO" id="GO:0006508">
    <property type="term" value="P:proteolysis"/>
    <property type="evidence" value="ECO:0007669"/>
    <property type="project" value="UniProtKB-KW"/>
</dbReference>
<keyword evidence="2" id="KW-0134">Cell wall</keyword>
<evidence type="ECO:0000259" key="13">
    <source>
        <dbReference type="Pfam" id="PF02225"/>
    </source>
</evidence>
<comment type="caution">
    <text evidence="14">The sequence shown here is derived from an EMBL/GenBank/DDBJ whole genome shotgun (WGS) entry which is preliminary data.</text>
</comment>
<evidence type="ECO:0000256" key="9">
    <source>
        <dbReference type="RuleBase" id="RU003355"/>
    </source>
</evidence>
<dbReference type="PANTHER" id="PTHR43806:SF11">
    <property type="entry name" value="CEREVISIN-RELATED"/>
    <property type="match status" value="1"/>
</dbReference>
<dbReference type="PANTHER" id="PTHR43806">
    <property type="entry name" value="PEPTIDASE S8"/>
    <property type="match status" value="1"/>
</dbReference>
<dbReference type="PRINTS" id="PR00723">
    <property type="entry name" value="SUBTILISIN"/>
</dbReference>
<dbReference type="InterPro" id="IPR023827">
    <property type="entry name" value="Peptidase_S8_Asp-AS"/>
</dbReference>
<feature type="compositionally biased region" description="Polar residues" evidence="10">
    <location>
        <begin position="559"/>
        <end position="573"/>
    </location>
</feature>
<dbReference type="GO" id="GO:0005975">
    <property type="term" value="P:carbohydrate metabolic process"/>
    <property type="evidence" value="ECO:0007669"/>
    <property type="project" value="UniProtKB-ARBA"/>
</dbReference>
<dbReference type="InterPro" id="IPR022398">
    <property type="entry name" value="Peptidase_S8_His-AS"/>
</dbReference>
<dbReference type="InterPro" id="IPR036852">
    <property type="entry name" value="Peptidase_S8/S53_dom_sf"/>
</dbReference>
<dbReference type="AlphaFoldDB" id="A0A9W6R3K2"/>
<evidence type="ECO:0000256" key="7">
    <source>
        <dbReference type="PIRSR" id="PIRSR615500-1"/>
    </source>
</evidence>
<keyword evidence="5 8" id="KW-0378">Hydrolase</keyword>
<keyword evidence="6 8" id="KW-0720">Serine protease</keyword>
<dbReference type="Pfam" id="PF02225">
    <property type="entry name" value="PA"/>
    <property type="match status" value="1"/>
</dbReference>
<dbReference type="InterPro" id="IPR000209">
    <property type="entry name" value="Peptidase_S8/S53_dom"/>
</dbReference>
<reference evidence="14" key="1">
    <citation type="submission" date="2023-03" db="EMBL/GenBank/DDBJ databases">
        <title>Amycolatopsis taiwanensis NBRC 103393.</title>
        <authorList>
            <person name="Ichikawa N."/>
            <person name="Sato H."/>
            <person name="Tonouchi N."/>
        </authorList>
    </citation>
    <scope>NUCLEOTIDE SEQUENCE</scope>
    <source>
        <strain evidence="14">NBRC 103393</strain>
    </source>
</reference>
<keyword evidence="4 11" id="KW-0732">Signal</keyword>
<feature type="region of interest" description="Disordered" evidence="10">
    <location>
        <begin position="559"/>
        <end position="586"/>
    </location>
</feature>
<dbReference type="InterPro" id="IPR034213">
    <property type="entry name" value="S8_Vpr-like"/>
</dbReference>
<evidence type="ECO:0000256" key="8">
    <source>
        <dbReference type="PROSITE-ProRule" id="PRU01240"/>
    </source>
</evidence>
<evidence type="ECO:0000256" key="2">
    <source>
        <dbReference type="ARBA" id="ARBA00022512"/>
    </source>
</evidence>
<dbReference type="InterPro" id="IPR023828">
    <property type="entry name" value="Peptidase_S8_Ser-AS"/>
</dbReference>
<dbReference type="Gene3D" id="3.40.50.200">
    <property type="entry name" value="Peptidase S8/S53 domain"/>
    <property type="match status" value="2"/>
</dbReference>
<dbReference type="GO" id="GO:0004252">
    <property type="term" value="F:serine-type endopeptidase activity"/>
    <property type="evidence" value="ECO:0007669"/>
    <property type="project" value="UniProtKB-UniRule"/>
</dbReference>
<feature type="active site" description="Charge relay system" evidence="7 8">
    <location>
        <position position="610"/>
    </location>
</feature>
<keyword evidence="15" id="KW-1185">Reference proteome</keyword>
<dbReference type="InterPro" id="IPR050131">
    <property type="entry name" value="Peptidase_S8_subtilisin-like"/>
</dbReference>
<feature type="signal peptide" evidence="11">
    <location>
        <begin position="1"/>
        <end position="29"/>
    </location>
</feature>
<dbReference type="SUPFAM" id="SSF52743">
    <property type="entry name" value="Subtilisin-like"/>
    <property type="match status" value="1"/>
</dbReference>
<dbReference type="PROSITE" id="PS00137">
    <property type="entry name" value="SUBTILASE_HIS"/>
    <property type="match status" value="1"/>
</dbReference>
<dbReference type="InterPro" id="IPR003137">
    <property type="entry name" value="PA_domain"/>
</dbReference>
<evidence type="ECO:0000313" key="15">
    <source>
        <dbReference type="Proteomes" id="UP001165136"/>
    </source>
</evidence>
<dbReference type="EMBL" id="BSTI01000007">
    <property type="protein sequence ID" value="GLY66942.1"/>
    <property type="molecule type" value="Genomic_DNA"/>
</dbReference>
<sequence length="1104" mass="113242">MRRFPGRSAAAVFATTLAITVLAPGAASAQDSLAQGLAPAKFDPKGLQGKLSPRLAAAQGQTTAFIELAKQPAVDAFNAEQSKGSGRDKAKQAANAAKAGVAGLVNTIVGQLRAADARTTELYHTSNAIAGVVVTADAAKIRELAQRNDVVSIRTVVPKTRDNNSADQLTNTLAAWQQTGRNGDGVRIGVIDDGIDYTHADFGGPGTKEAYQSVDRTKPNPLFPSAKVVGGTDLVGDDYDASGSGAVTVPKPDPNPLACGEHGTHVAGTAGGFGVTAGGKTFTGDYQTLTADQLDVMRVGPGTAPKSLLYAIKVFGCSGSTNVTAQAMDWALDPNGDGDFTDHLDIVNMSLGSDFGAPDDPDSLFVRKLVQNNVLPVIAAGNAGDLYDAAGSPGNTVEALTVASSRDSSVLRDAADVTTPSDIAGSKAGQYSQDFTGYDGLDQTSPVVKLSSANADGCAPYSATDQAAVTGKFVWLEWDDNDSTRACGSAVRANNAQAAGAAGALLSSALENFNAGIAGNAAVPMFQFTGSATAQMRPALDAGTLAVRLYGDGRTNLQTNDKSLVDTPSSFTSRGVRGPALKPDVSAPGDTISSAFRGSGNGRAVLSGTSMATPHTAGITALVRQAHPDWSVEEVKAAVMNTAGHDITQDGKTYAPQRVGSGRIDADAALNTSVLAYVQDDPGAVSVNFGTVEAGGPVTLTKTIKVANKGDQAARFNVAYQGITDLPGVEYQLSTDSVTLNPGGTATVGITLRITDPTALRKVIDPTVEAQQAGLARQFLADASGRVVLTPQGSGVTLRVPVYSAPKPVADITTPDSVSFQGNQAALNLSGRGLNQGSGSQRYQSLVSVLELQASSPKLPDCRSNLTQHCTINDTAKGGDLQYVGAATTAPLARSQGRPQDALLAFGLTTWGNWANLGSNTIPFVDIDVNGDGRPDFESFVTKATGTDLLLVNTVDLNKPGFPSVDVEAVNAELGDVDTNVFDTNVIVLPVSLTALGIDPAAASHRISYTVGTVGFYVAPGSTDGLIDSVSTPMSFDPLAPGYSVQGGGDPALVFAAEPGTTLMVNRNPAAAAHDRAMGLLVLEHHNASGKRTGVVGVPGRPLP</sequence>
<accession>A0A9W6R3K2</accession>
<evidence type="ECO:0000259" key="12">
    <source>
        <dbReference type="Pfam" id="PF00082"/>
    </source>
</evidence>
<dbReference type="PROSITE" id="PS00138">
    <property type="entry name" value="SUBTILASE_SER"/>
    <property type="match status" value="1"/>
</dbReference>
<feature type="domain" description="Peptidase S8/S53" evidence="12">
    <location>
        <begin position="183"/>
        <end position="661"/>
    </location>
</feature>
<evidence type="ECO:0000256" key="5">
    <source>
        <dbReference type="ARBA" id="ARBA00022801"/>
    </source>
</evidence>
<proteinExistence type="inferred from homology"/>
<dbReference type="InterPro" id="IPR013783">
    <property type="entry name" value="Ig-like_fold"/>
</dbReference>
<evidence type="ECO:0000256" key="1">
    <source>
        <dbReference type="ARBA" id="ARBA00011073"/>
    </source>
</evidence>
<dbReference type="RefSeq" id="WP_285487574.1">
    <property type="nucleotide sequence ID" value="NZ_BSTI01000007.1"/>
</dbReference>
<evidence type="ECO:0000256" key="6">
    <source>
        <dbReference type="ARBA" id="ARBA00022825"/>
    </source>
</evidence>